<evidence type="ECO:0000256" key="9">
    <source>
        <dbReference type="ARBA" id="ARBA00023163"/>
    </source>
</evidence>
<dbReference type="InterPro" id="IPR017970">
    <property type="entry name" value="Homeobox_CS"/>
</dbReference>
<evidence type="ECO:0000256" key="2">
    <source>
        <dbReference type="ARBA" id="ARBA00005733"/>
    </source>
</evidence>
<keyword evidence="6" id="KW-0805">Transcription regulation</keyword>
<dbReference type="InterPro" id="IPR023339">
    <property type="entry name" value="CVC"/>
</dbReference>
<sequence length="629" mass="68257">MNLLHPDRGALYANMFGSMGSIGSMGTNHSTASLPQRSPFGIQDLLGLGSSSEGHRSPTSLGSSLASSGLTSSSLTSHISSASAYSAARTLASGASQLLDPLVMGAAGGGMGAAGMRGYFGQFNPFSHAHPQMLALDPASLRHGDHTAPNHAHSGFSSESFLGKPGDPTALGLSRKKKKKRRHRTIFTSGQLEDLEKSFKDAHYPDVYAREMLSLKLDLPEDRIQVWFQNRRAKWRKTEKTWGKSTIMAEYGLYGAMVRHSLPLPETIIKSVENGEECPAPWLLGMHRKSIEAAHHLQKVGEDQGSGKDGLGCHDKEGSGPQDAMDADKTATTAIAAATTGPTGTTRLMLDDKADQAAIGPRLDVGGSASADEDGVGGVGDSSDDDEYHSDAAGAGSSPDTKLQHHPEDFRSSSIAALRQKAAEHQERLLQVAGGVGGDGLNQDYNANHDVTSAHTIVKHEHTPLVKHEHPRPPPPPMPRPDEAVAAAAALRYNHEHHHLSPYVHARALHAHLQYQHHLHLQQQQQEHLQQQQQEHNQRQQEHNQRQQEHNQRLEQSQHHDFAHHQNQPSSLHLQQQQQQQRYDQHHQPPVVEAPSDKSLPQLQQSPSSPTGPSPTQTAAPPPPPPTSF</sequence>
<evidence type="ECO:0000256" key="5">
    <source>
        <dbReference type="ARBA" id="ARBA00022606"/>
    </source>
</evidence>
<dbReference type="PANTHER" id="PTHR46892">
    <property type="entry name" value="VISUAL SYSTEM HOMEOBOX 2"/>
    <property type="match status" value="1"/>
</dbReference>
<reference evidence="19 20" key="1">
    <citation type="submission" date="2024-05" db="EMBL/GenBank/DDBJ databases">
        <authorList>
            <person name="Wallberg A."/>
        </authorList>
    </citation>
    <scope>NUCLEOTIDE SEQUENCE [LARGE SCALE GENOMIC DNA]</scope>
</reference>
<dbReference type="GO" id="GO:0005634">
    <property type="term" value="C:nucleus"/>
    <property type="evidence" value="ECO:0007669"/>
    <property type="project" value="UniProtKB-SubCell"/>
</dbReference>
<dbReference type="AlphaFoldDB" id="A0AAV2Q464"/>
<feature type="domain" description="Homeobox" evidence="17">
    <location>
        <begin position="178"/>
        <end position="238"/>
    </location>
</feature>
<dbReference type="InterPro" id="IPR009057">
    <property type="entry name" value="Homeodomain-like_sf"/>
</dbReference>
<comment type="subcellular location">
    <subcellularLocation>
        <location evidence="1 14 15">Nucleus</location>
    </subcellularLocation>
</comment>
<accession>A0AAV2Q464</accession>
<dbReference type="Gene3D" id="1.10.10.60">
    <property type="entry name" value="Homeodomain-like"/>
    <property type="match status" value="1"/>
</dbReference>
<evidence type="ECO:0000256" key="15">
    <source>
        <dbReference type="RuleBase" id="RU000682"/>
    </source>
</evidence>
<feature type="domain" description="CVC" evidence="18">
    <location>
        <begin position="240"/>
        <end position="292"/>
    </location>
</feature>
<keyword evidence="10 14" id="KW-0539">Nucleus</keyword>
<dbReference type="InterPro" id="IPR003654">
    <property type="entry name" value="OAR_dom"/>
</dbReference>
<dbReference type="EMBL" id="CAXKWB010003343">
    <property type="protein sequence ID" value="CAL4069007.1"/>
    <property type="molecule type" value="Genomic_DNA"/>
</dbReference>
<feature type="region of interest" description="Disordered" evidence="16">
    <location>
        <begin position="361"/>
        <end position="408"/>
    </location>
</feature>
<dbReference type="GO" id="GO:0000981">
    <property type="term" value="F:DNA-binding transcription factor activity, RNA polymerase II-specific"/>
    <property type="evidence" value="ECO:0007669"/>
    <property type="project" value="InterPro"/>
</dbReference>
<dbReference type="FunFam" id="1.10.10.60:FF:000065">
    <property type="entry name" value="Visual system homeobox 1"/>
    <property type="match status" value="1"/>
</dbReference>
<dbReference type="SUPFAM" id="SSF46689">
    <property type="entry name" value="Homeodomain-like"/>
    <property type="match status" value="1"/>
</dbReference>
<keyword evidence="8 14" id="KW-0371">Homeobox</keyword>
<feature type="compositionally biased region" description="Low complexity" evidence="16">
    <location>
        <begin position="57"/>
        <end position="67"/>
    </location>
</feature>
<dbReference type="PROSITE" id="PS51496">
    <property type="entry name" value="CVC"/>
    <property type="match status" value="1"/>
</dbReference>
<dbReference type="GO" id="GO:0007601">
    <property type="term" value="P:visual perception"/>
    <property type="evidence" value="ECO:0007669"/>
    <property type="project" value="UniProtKB-KW"/>
</dbReference>
<keyword evidence="11" id="KW-0844">Vision</keyword>
<feature type="compositionally biased region" description="Basic and acidic residues" evidence="16">
    <location>
        <begin position="536"/>
        <end position="564"/>
    </location>
</feature>
<evidence type="ECO:0000256" key="3">
    <source>
        <dbReference type="ARBA" id="ARBA00014891"/>
    </source>
</evidence>
<feature type="region of interest" description="Disordered" evidence="16">
    <location>
        <begin position="144"/>
        <end position="183"/>
    </location>
</feature>
<evidence type="ECO:0000256" key="10">
    <source>
        <dbReference type="ARBA" id="ARBA00023242"/>
    </source>
</evidence>
<keyword evidence="7 14" id="KW-0238">DNA-binding</keyword>
<feature type="region of interest" description="Disordered" evidence="16">
    <location>
        <begin position="298"/>
        <end position="327"/>
    </location>
</feature>
<keyword evidence="5" id="KW-0716">Sensory transduction</keyword>
<feature type="non-terminal residue" evidence="19">
    <location>
        <position position="629"/>
    </location>
</feature>
<keyword evidence="9" id="KW-0804">Transcription</keyword>
<evidence type="ECO:0000256" key="12">
    <source>
        <dbReference type="ARBA" id="ARBA00030203"/>
    </source>
</evidence>
<feature type="region of interest" description="Disordered" evidence="16">
    <location>
        <begin position="46"/>
        <end position="67"/>
    </location>
</feature>
<dbReference type="PROSITE" id="PS00027">
    <property type="entry name" value="HOMEOBOX_1"/>
    <property type="match status" value="1"/>
</dbReference>
<evidence type="ECO:0000256" key="1">
    <source>
        <dbReference type="ARBA" id="ARBA00004123"/>
    </source>
</evidence>
<comment type="similarity">
    <text evidence="2">Belongs to the paired homeobox family.</text>
</comment>
<feature type="compositionally biased region" description="Low complexity" evidence="16">
    <location>
        <begin position="521"/>
        <end position="535"/>
    </location>
</feature>
<evidence type="ECO:0000259" key="18">
    <source>
        <dbReference type="PROSITE" id="PS51496"/>
    </source>
</evidence>
<evidence type="ECO:0000256" key="16">
    <source>
        <dbReference type="SAM" id="MobiDB-lite"/>
    </source>
</evidence>
<feature type="compositionally biased region" description="Basic residues" evidence="16">
    <location>
        <begin position="174"/>
        <end position="183"/>
    </location>
</feature>
<name>A0AAV2Q464_MEGNR</name>
<dbReference type="PANTHER" id="PTHR46892:SF3">
    <property type="entry name" value="VISUAL SYSTEM HOMEOBOX 2"/>
    <property type="match status" value="1"/>
</dbReference>
<evidence type="ECO:0000256" key="7">
    <source>
        <dbReference type="ARBA" id="ARBA00023125"/>
    </source>
</evidence>
<dbReference type="Pfam" id="PF03826">
    <property type="entry name" value="OAR"/>
    <property type="match status" value="1"/>
</dbReference>
<feature type="compositionally biased region" description="Pro residues" evidence="16">
    <location>
        <begin position="620"/>
        <end position="629"/>
    </location>
</feature>
<dbReference type="GO" id="GO:1990837">
    <property type="term" value="F:sequence-specific double-stranded DNA binding"/>
    <property type="evidence" value="ECO:0007669"/>
    <property type="project" value="TreeGrafter"/>
</dbReference>
<evidence type="ECO:0000256" key="11">
    <source>
        <dbReference type="ARBA" id="ARBA00023305"/>
    </source>
</evidence>
<feature type="region of interest" description="Disordered" evidence="16">
    <location>
        <begin position="517"/>
        <end position="629"/>
    </location>
</feature>
<gene>
    <name evidence="19" type="ORF">MNOR_LOCUS7546</name>
</gene>
<dbReference type="Proteomes" id="UP001497623">
    <property type="component" value="Unassembled WGS sequence"/>
</dbReference>
<dbReference type="SMART" id="SM00389">
    <property type="entry name" value="HOX"/>
    <property type="match status" value="1"/>
</dbReference>
<dbReference type="PROSITE" id="PS50071">
    <property type="entry name" value="HOMEOBOX_2"/>
    <property type="match status" value="1"/>
</dbReference>
<dbReference type="CDD" id="cd00086">
    <property type="entry name" value="homeodomain"/>
    <property type="match status" value="1"/>
</dbReference>
<keyword evidence="4" id="KW-0217">Developmental protein</keyword>
<evidence type="ECO:0000256" key="8">
    <source>
        <dbReference type="ARBA" id="ARBA00023155"/>
    </source>
</evidence>
<protein>
    <recommendedName>
        <fullName evidence="3">Visual system homeobox 2</fullName>
    </recommendedName>
    <alternativeName>
        <fullName evidence="12">Ceh-10 homeodomain-containing homolog</fullName>
    </alternativeName>
    <alternativeName>
        <fullName evidence="13">Homeobox protein CHX10</fullName>
    </alternativeName>
</protein>
<dbReference type="InterPro" id="IPR052294">
    <property type="entry name" value="VSX_homeobox_regulators"/>
</dbReference>
<dbReference type="InterPro" id="IPR001356">
    <property type="entry name" value="HD"/>
</dbReference>
<feature type="compositionally biased region" description="Basic and acidic residues" evidence="16">
    <location>
        <begin position="298"/>
        <end position="318"/>
    </location>
</feature>
<evidence type="ECO:0000313" key="19">
    <source>
        <dbReference type="EMBL" id="CAL4069007.1"/>
    </source>
</evidence>
<organism evidence="19 20">
    <name type="scientific">Meganyctiphanes norvegica</name>
    <name type="common">Northern krill</name>
    <name type="synonym">Thysanopoda norvegica</name>
    <dbReference type="NCBI Taxonomy" id="48144"/>
    <lineage>
        <taxon>Eukaryota</taxon>
        <taxon>Metazoa</taxon>
        <taxon>Ecdysozoa</taxon>
        <taxon>Arthropoda</taxon>
        <taxon>Crustacea</taxon>
        <taxon>Multicrustacea</taxon>
        <taxon>Malacostraca</taxon>
        <taxon>Eumalacostraca</taxon>
        <taxon>Eucarida</taxon>
        <taxon>Euphausiacea</taxon>
        <taxon>Euphausiidae</taxon>
        <taxon>Meganyctiphanes</taxon>
    </lineage>
</organism>
<feature type="compositionally biased region" description="Low complexity" evidence="16">
    <location>
        <begin position="599"/>
        <end position="619"/>
    </location>
</feature>
<evidence type="ECO:0000256" key="4">
    <source>
        <dbReference type="ARBA" id="ARBA00022473"/>
    </source>
</evidence>
<evidence type="ECO:0000256" key="14">
    <source>
        <dbReference type="PROSITE-ProRule" id="PRU00108"/>
    </source>
</evidence>
<proteinExistence type="inferred from homology"/>
<evidence type="ECO:0000313" key="20">
    <source>
        <dbReference type="Proteomes" id="UP001497623"/>
    </source>
</evidence>
<evidence type="ECO:0000259" key="17">
    <source>
        <dbReference type="PROSITE" id="PS50071"/>
    </source>
</evidence>
<feature type="compositionally biased region" description="Low complexity" evidence="16">
    <location>
        <begin position="565"/>
        <end position="582"/>
    </location>
</feature>
<feature type="DNA-binding region" description="Homeobox" evidence="14">
    <location>
        <begin position="180"/>
        <end position="239"/>
    </location>
</feature>
<comment type="caution">
    <text evidence="19">The sequence shown here is derived from an EMBL/GenBank/DDBJ whole genome shotgun (WGS) entry which is preliminary data.</text>
</comment>
<dbReference type="Pfam" id="PF00046">
    <property type="entry name" value="Homeodomain"/>
    <property type="match status" value="1"/>
</dbReference>
<keyword evidence="20" id="KW-1185">Reference proteome</keyword>
<evidence type="ECO:0000256" key="6">
    <source>
        <dbReference type="ARBA" id="ARBA00023015"/>
    </source>
</evidence>
<evidence type="ECO:0000256" key="13">
    <source>
        <dbReference type="ARBA" id="ARBA00031274"/>
    </source>
</evidence>